<dbReference type="Gene3D" id="2.60.120.380">
    <property type="match status" value="5"/>
</dbReference>
<evidence type="ECO:0000313" key="3">
    <source>
        <dbReference type="Proteomes" id="UP001589906"/>
    </source>
</evidence>
<gene>
    <name evidence="2" type="ORF">ACFFGE_04980</name>
</gene>
<proteinExistence type="predicted"/>
<organism evidence="2 3">
    <name type="scientific">Brevundimonas balnearis</name>
    <dbReference type="NCBI Taxonomy" id="1572858"/>
    <lineage>
        <taxon>Bacteria</taxon>
        <taxon>Pseudomonadati</taxon>
        <taxon>Pseudomonadota</taxon>
        <taxon>Alphaproteobacteria</taxon>
        <taxon>Caulobacterales</taxon>
        <taxon>Caulobacteraceae</taxon>
        <taxon>Brevundimonas</taxon>
    </lineage>
</organism>
<name>A0ABV6R2J7_9CAUL</name>
<protein>
    <submittedName>
        <fullName evidence="2">PPC domain-containing protein</fullName>
    </submittedName>
</protein>
<dbReference type="EMBL" id="JBHLSW010000003">
    <property type="protein sequence ID" value="MFC0633232.1"/>
    <property type="molecule type" value="Genomic_DNA"/>
</dbReference>
<evidence type="ECO:0000256" key="1">
    <source>
        <dbReference type="SAM" id="SignalP"/>
    </source>
</evidence>
<evidence type="ECO:0000313" key="2">
    <source>
        <dbReference type="EMBL" id="MFC0633232.1"/>
    </source>
</evidence>
<feature type="chain" id="PRO_5046358764" evidence="1">
    <location>
        <begin position="23"/>
        <end position="602"/>
    </location>
</feature>
<dbReference type="Proteomes" id="UP001589906">
    <property type="component" value="Unassembled WGS sequence"/>
</dbReference>
<sequence length="602" mass="64242">MRRNLLAAAAWGAILLAGPALAQEPLSVGASVEAALTREDPTRDGYRYDDYVLEGRAGQRLEATLLADDFDPYLELFVEGAEEAFAWDDDGLGEGFNARLRATLPEDGVYVLRARALNGLDGGPYTLSLAERPPAPPAPPAKPIDLDAPVSGALDDGDPVDEADAAYDAYRFDAAAGERTALTLESEDFDALLVVGREVEGAFVELARNDDGPGLGLNSYLVFTAPEAGRYVVRAMALSGEAAGGYTLTRTTPPPPPPRDPIAFGDEVEGELTAGDGTNRAGERADIYAFEAAAGQTVRIGMRSADFDAYLALTDVDGQELAFDDDGAGFGTDARIVHTFDAAGTYLIEARAFGGEAEGGYTLELEDVPPPPPPTPLSFGQRLEGEIDEDSPEDAEGRRYRDFVVQGEAGRRLQAVLRSGDFDSYLRIGRPGDAFEALAEDDDGLGEGLDSRLMFTPEETGEYILRVSPLGSGSTGLFAVEITDRGPAPQPGSLLIGSTVRGVIDENDGLSLDGVYFDAYRIRLKADEEVRIVMASNDFDAVVAIGRDGEEFVALSSDDDSLSDTHARLDWTAEEDGVYVIRAQGFDAKQLGPYILRVEAKP</sequence>
<comment type="caution">
    <text evidence="2">The sequence shown here is derived from an EMBL/GenBank/DDBJ whole genome shotgun (WGS) entry which is preliminary data.</text>
</comment>
<accession>A0ABV6R2J7</accession>
<reference evidence="2 3" key="1">
    <citation type="submission" date="2024-09" db="EMBL/GenBank/DDBJ databases">
        <authorList>
            <person name="Sun Q."/>
            <person name="Mori K."/>
        </authorList>
    </citation>
    <scope>NUCLEOTIDE SEQUENCE [LARGE SCALE GENOMIC DNA]</scope>
    <source>
        <strain evidence="2 3">NCAIM B.02621</strain>
    </source>
</reference>
<dbReference type="RefSeq" id="WP_376834891.1">
    <property type="nucleotide sequence ID" value="NZ_JBHLSW010000003.1"/>
</dbReference>
<feature type="signal peptide" evidence="1">
    <location>
        <begin position="1"/>
        <end position="22"/>
    </location>
</feature>
<keyword evidence="1" id="KW-0732">Signal</keyword>
<keyword evidence="3" id="KW-1185">Reference proteome</keyword>